<comment type="caution">
    <text evidence="2">The sequence shown here is derived from an EMBL/GenBank/DDBJ whole genome shotgun (WGS) entry which is preliminary data.</text>
</comment>
<name>A0A7Z7NIM1_XANCH</name>
<evidence type="ECO:0000313" key="3">
    <source>
        <dbReference type="Proteomes" id="UP000234345"/>
    </source>
</evidence>
<evidence type="ECO:0000256" key="1">
    <source>
        <dbReference type="SAM" id="SignalP"/>
    </source>
</evidence>
<keyword evidence="1" id="KW-0732">Signal</keyword>
<gene>
    <name evidence="2" type="ORF">XFF6991_450091</name>
</gene>
<feature type="signal peptide" evidence="1">
    <location>
        <begin position="1"/>
        <end position="27"/>
    </location>
</feature>
<evidence type="ECO:0008006" key="4">
    <source>
        <dbReference type="Google" id="ProtNLM"/>
    </source>
</evidence>
<reference evidence="2 3" key="1">
    <citation type="submission" date="2017-10" db="EMBL/GenBank/DDBJ databases">
        <authorList>
            <person name="Regsiter A."/>
            <person name="William W."/>
        </authorList>
    </citation>
    <scope>NUCLEOTIDE SEQUENCE [LARGE SCALE GENOMIC DNA]</scope>
    <source>
        <strain evidence="2 3">CFBP6991</strain>
    </source>
</reference>
<protein>
    <recommendedName>
        <fullName evidence="4">Secreted protein</fullName>
    </recommendedName>
</protein>
<accession>A0A7Z7NIM1</accession>
<dbReference type="EMBL" id="OCZC01000072">
    <property type="protein sequence ID" value="SOO25415.1"/>
    <property type="molecule type" value="Genomic_DNA"/>
</dbReference>
<sequence length="110" mass="11651">MIACRAQWLQAHIIPLVSALWSSDACAAPAQQAIDRPSGSPVPGPAPRCQALFAPAPAGTLTAHYSGPACPLPASSICTSTPSSRWRIPPSVCPRNRIRLTRKRPSRPTC</sequence>
<proteinExistence type="predicted"/>
<feature type="chain" id="PRO_5031074031" description="Secreted protein" evidence="1">
    <location>
        <begin position="28"/>
        <end position="110"/>
    </location>
</feature>
<dbReference type="AlphaFoldDB" id="A0A7Z7NIM1"/>
<evidence type="ECO:0000313" key="2">
    <source>
        <dbReference type="EMBL" id="SOO25415.1"/>
    </source>
</evidence>
<organism evidence="2 3">
    <name type="scientific">Xanthomonas campestris pv. phaseoli</name>
    <dbReference type="NCBI Taxonomy" id="317013"/>
    <lineage>
        <taxon>Bacteria</taxon>
        <taxon>Pseudomonadati</taxon>
        <taxon>Pseudomonadota</taxon>
        <taxon>Gammaproteobacteria</taxon>
        <taxon>Lysobacterales</taxon>
        <taxon>Lysobacteraceae</taxon>
        <taxon>Xanthomonas</taxon>
    </lineage>
</organism>
<dbReference type="Proteomes" id="UP000234345">
    <property type="component" value="Unassembled WGS sequence"/>
</dbReference>